<reference evidence="8" key="1">
    <citation type="submission" date="2022-07" db="EMBL/GenBank/DDBJ databases">
        <title>Phylogenomic reconstructions and comparative analyses of Kickxellomycotina fungi.</title>
        <authorList>
            <person name="Reynolds N.K."/>
            <person name="Stajich J.E."/>
            <person name="Barry K."/>
            <person name="Grigoriev I.V."/>
            <person name="Crous P."/>
            <person name="Smith M.E."/>
        </authorList>
    </citation>
    <scope>NUCLEOTIDE SEQUENCE</scope>
    <source>
        <strain evidence="8">RSA 567</strain>
    </source>
</reference>
<evidence type="ECO:0000256" key="2">
    <source>
        <dbReference type="ARBA" id="ARBA00020809"/>
    </source>
</evidence>
<keyword evidence="9" id="KW-1185">Reference proteome</keyword>
<keyword evidence="3" id="KW-0804">Transcription</keyword>
<accession>A0A9W8B3A0</accession>
<evidence type="ECO:0000256" key="4">
    <source>
        <dbReference type="ARBA" id="ARBA00023242"/>
    </source>
</evidence>
<evidence type="ECO:0000256" key="1">
    <source>
        <dbReference type="ARBA" id="ARBA00004123"/>
    </source>
</evidence>
<dbReference type="GO" id="GO:0003899">
    <property type="term" value="F:DNA-directed RNA polymerase activity"/>
    <property type="evidence" value="ECO:0007669"/>
    <property type="project" value="InterPro"/>
</dbReference>
<dbReference type="EMBL" id="JANBQB010000134">
    <property type="protein sequence ID" value="KAJ1981210.1"/>
    <property type="molecule type" value="Genomic_DNA"/>
</dbReference>
<organism evidence="8 9">
    <name type="scientific">Dimargaris verticillata</name>
    <dbReference type="NCBI Taxonomy" id="2761393"/>
    <lineage>
        <taxon>Eukaryota</taxon>
        <taxon>Fungi</taxon>
        <taxon>Fungi incertae sedis</taxon>
        <taxon>Zoopagomycota</taxon>
        <taxon>Kickxellomycotina</taxon>
        <taxon>Dimargaritomycetes</taxon>
        <taxon>Dimargaritales</taxon>
        <taxon>Dimargaritaceae</taxon>
        <taxon>Dimargaris</taxon>
    </lineage>
</organism>
<dbReference type="Gene3D" id="3.40.1340.10">
    <property type="entry name" value="RNA polymerase, Rpb5, N-terminal domain"/>
    <property type="match status" value="1"/>
</dbReference>
<dbReference type="GO" id="GO:0006366">
    <property type="term" value="P:transcription by RNA polymerase II"/>
    <property type="evidence" value="ECO:0007669"/>
    <property type="project" value="TreeGrafter"/>
</dbReference>
<dbReference type="PANTHER" id="PTHR10535">
    <property type="entry name" value="DNA-DIRECTED RNA POLYMERASES I, II, AND III SUBUNIT RPABC1"/>
    <property type="match status" value="1"/>
</dbReference>
<dbReference type="NCBIfam" id="NF007129">
    <property type="entry name" value="PRK09570.1"/>
    <property type="match status" value="1"/>
</dbReference>
<comment type="similarity">
    <text evidence="5">Belongs to the archaeal Rpo5/eukaryotic RPB5 RNA polymerase subunit family.</text>
</comment>
<dbReference type="InterPro" id="IPR014381">
    <property type="entry name" value="Arch_Rpo5/euc_Rpb5"/>
</dbReference>
<feature type="domain" description="RNA polymerase Rpb5 N-terminal" evidence="7">
    <location>
        <begin position="6"/>
        <end position="92"/>
    </location>
</feature>
<dbReference type="InterPro" id="IPR035913">
    <property type="entry name" value="RPB5-like_sf"/>
</dbReference>
<dbReference type="GO" id="GO:0005665">
    <property type="term" value="C:RNA polymerase II, core complex"/>
    <property type="evidence" value="ECO:0007669"/>
    <property type="project" value="TreeGrafter"/>
</dbReference>
<feature type="domain" description="RNA polymerase subunit H/Rpb5 C-terminal" evidence="6">
    <location>
        <begin position="135"/>
        <end position="207"/>
    </location>
</feature>
<evidence type="ECO:0000256" key="3">
    <source>
        <dbReference type="ARBA" id="ARBA00023163"/>
    </source>
</evidence>
<dbReference type="Pfam" id="PF03871">
    <property type="entry name" value="RNA_pol_Rpb5_N"/>
    <property type="match status" value="1"/>
</dbReference>
<dbReference type="PANTHER" id="PTHR10535:SF0">
    <property type="entry name" value="DNA-DIRECTED RNA POLYMERASES I, II, AND III SUBUNIT RPABC1"/>
    <property type="match status" value="1"/>
</dbReference>
<dbReference type="SUPFAM" id="SSF55287">
    <property type="entry name" value="RPB5-like RNA polymerase subunit"/>
    <property type="match status" value="1"/>
</dbReference>
<keyword evidence="8" id="KW-0240">DNA-directed RNA polymerase</keyword>
<dbReference type="GO" id="GO:0005736">
    <property type="term" value="C:RNA polymerase I complex"/>
    <property type="evidence" value="ECO:0007669"/>
    <property type="project" value="TreeGrafter"/>
</dbReference>
<comment type="subcellular location">
    <subcellularLocation>
        <location evidence="1">Nucleus</location>
    </subcellularLocation>
</comment>
<dbReference type="Proteomes" id="UP001151582">
    <property type="component" value="Unassembled WGS sequence"/>
</dbReference>
<sequence length="208" mass="24357">MDQDSRQVSRLWRVYRTIHQMVDDRGYLVSYSELNMDLDAFRAQYARGGAVDRNSLTFLVQKRDDPADQVLVFFPEEPSLGVKTIRKYCERMLTQNVQKSIIIYPESLTPSAKKAVEHVGDKYHLELFKEADLLVNITHHNLVPRHDILSPEEKRTLLQRYRLKESQLPRILINDPVARYYGLKRGQVVKITRASETAGRYITYRLCM</sequence>
<dbReference type="InterPro" id="IPR000783">
    <property type="entry name" value="RNA_pol_subH/Rpb5_C"/>
</dbReference>
<dbReference type="PIRSF" id="PIRSF000747">
    <property type="entry name" value="RPB5"/>
    <property type="match status" value="1"/>
</dbReference>
<evidence type="ECO:0000256" key="5">
    <source>
        <dbReference type="ARBA" id="ARBA00025765"/>
    </source>
</evidence>
<evidence type="ECO:0000259" key="6">
    <source>
        <dbReference type="Pfam" id="PF01191"/>
    </source>
</evidence>
<dbReference type="Gene3D" id="3.90.940.20">
    <property type="entry name" value="RPB5-like RNA polymerase subunit"/>
    <property type="match status" value="1"/>
</dbReference>
<dbReference type="AlphaFoldDB" id="A0A9W8B3A0"/>
<dbReference type="FunFam" id="3.90.940.20:FF:000001">
    <property type="entry name" value="DNA-directed RNA polymerases I, II, and III subunit RPABC1"/>
    <property type="match status" value="1"/>
</dbReference>
<comment type="caution">
    <text evidence="8">The sequence shown here is derived from an EMBL/GenBank/DDBJ whole genome shotgun (WGS) entry which is preliminary data.</text>
</comment>
<dbReference type="HAMAP" id="MF_00025">
    <property type="entry name" value="RNApol_Rpo5_RPB5"/>
    <property type="match status" value="1"/>
</dbReference>
<gene>
    <name evidence="8" type="primary">RPB5</name>
    <name evidence="8" type="ORF">H4R34_002169</name>
</gene>
<dbReference type="GO" id="GO:0042797">
    <property type="term" value="P:tRNA transcription by RNA polymerase III"/>
    <property type="evidence" value="ECO:0007669"/>
    <property type="project" value="TreeGrafter"/>
</dbReference>
<dbReference type="GO" id="GO:0006362">
    <property type="term" value="P:transcription elongation by RNA polymerase I"/>
    <property type="evidence" value="ECO:0007669"/>
    <property type="project" value="TreeGrafter"/>
</dbReference>
<dbReference type="FunFam" id="3.40.1340.10:FF:000001">
    <property type="entry name" value="DNA-directed RNA polymerases I, II, and III subunit RPABC1"/>
    <property type="match status" value="1"/>
</dbReference>
<dbReference type="InterPro" id="IPR005571">
    <property type="entry name" value="RNA_pol_Rpb5_N"/>
</dbReference>
<dbReference type="SUPFAM" id="SSF53036">
    <property type="entry name" value="Eukaryotic RPB5 N-terminal domain"/>
    <property type="match status" value="1"/>
</dbReference>
<keyword evidence="4" id="KW-0539">Nucleus</keyword>
<dbReference type="Pfam" id="PF01191">
    <property type="entry name" value="RNA_pol_Rpb5_C"/>
    <property type="match status" value="1"/>
</dbReference>
<dbReference type="OrthoDB" id="248779at2759"/>
<dbReference type="GO" id="GO:0003677">
    <property type="term" value="F:DNA binding"/>
    <property type="evidence" value="ECO:0007669"/>
    <property type="project" value="InterPro"/>
</dbReference>
<dbReference type="InterPro" id="IPR036710">
    <property type="entry name" value="RNA_pol_Rpb5_N_sf"/>
</dbReference>
<protein>
    <recommendedName>
        <fullName evidence="2">DNA-directed RNA polymerases I, II, and III subunit RPABC1</fullName>
    </recommendedName>
</protein>
<name>A0A9W8B3A0_9FUNG</name>
<evidence type="ECO:0000313" key="8">
    <source>
        <dbReference type="EMBL" id="KAJ1981210.1"/>
    </source>
</evidence>
<dbReference type="GO" id="GO:0005666">
    <property type="term" value="C:RNA polymerase III complex"/>
    <property type="evidence" value="ECO:0007669"/>
    <property type="project" value="TreeGrafter"/>
</dbReference>
<evidence type="ECO:0000313" key="9">
    <source>
        <dbReference type="Proteomes" id="UP001151582"/>
    </source>
</evidence>
<proteinExistence type="inferred from homology"/>
<evidence type="ECO:0000259" key="7">
    <source>
        <dbReference type="Pfam" id="PF03871"/>
    </source>
</evidence>